<dbReference type="AlphaFoldDB" id="A0A5D3CHW6"/>
<dbReference type="Gene3D" id="3.30.420.10">
    <property type="entry name" value="Ribonuclease H-like superfamily/Ribonuclease H"/>
    <property type="match status" value="1"/>
</dbReference>
<dbReference type="PANTHER" id="PTHR45835:SF99">
    <property type="entry name" value="CHROMO DOMAIN-CONTAINING PROTEIN-RELATED"/>
    <property type="match status" value="1"/>
</dbReference>
<dbReference type="InterPro" id="IPR012337">
    <property type="entry name" value="RNaseH-like_sf"/>
</dbReference>
<dbReference type="Proteomes" id="UP000321947">
    <property type="component" value="Unassembled WGS sequence"/>
</dbReference>
<evidence type="ECO:0000313" key="2">
    <source>
        <dbReference type="Proteomes" id="UP000321947"/>
    </source>
</evidence>
<dbReference type="EMBL" id="SSTD01010904">
    <property type="protein sequence ID" value="TYK11135.1"/>
    <property type="molecule type" value="Genomic_DNA"/>
</dbReference>
<comment type="caution">
    <text evidence="1">The sequence shown here is derived from an EMBL/GenBank/DDBJ whole genome shotgun (WGS) entry which is preliminary data.</text>
</comment>
<dbReference type="PANTHER" id="PTHR45835">
    <property type="entry name" value="YALI0A06105P"/>
    <property type="match status" value="1"/>
</dbReference>
<proteinExistence type="predicted"/>
<evidence type="ECO:0008006" key="3">
    <source>
        <dbReference type="Google" id="ProtNLM"/>
    </source>
</evidence>
<dbReference type="InterPro" id="IPR036397">
    <property type="entry name" value="RNaseH_sf"/>
</dbReference>
<accession>A0A5D3CHW6</accession>
<organism evidence="1 2">
    <name type="scientific">Cucumis melo var. makuwa</name>
    <name type="common">Oriental melon</name>
    <dbReference type="NCBI Taxonomy" id="1194695"/>
    <lineage>
        <taxon>Eukaryota</taxon>
        <taxon>Viridiplantae</taxon>
        <taxon>Streptophyta</taxon>
        <taxon>Embryophyta</taxon>
        <taxon>Tracheophyta</taxon>
        <taxon>Spermatophyta</taxon>
        <taxon>Magnoliopsida</taxon>
        <taxon>eudicotyledons</taxon>
        <taxon>Gunneridae</taxon>
        <taxon>Pentapetalae</taxon>
        <taxon>rosids</taxon>
        <taxon>fabids</taxon>
        <taxon>Cucurbitales</taxon>
        <taxon>Cucurbitaceae</taxon>
        <taxon>Benincaseae</taxon>
        <taxon>Cucumis</taxon>
    </lineage>
</organism>
<protein>
    <recommendedName>
        <fullName evidence="3">Pol protein</fullName>
    </recommendedName>
</protein>
<gene>
    <name evidence="1" type="ORF">E5676_scaffold66G00420</name>
</gene>
<sequence>MPVGEGTKVKANRLVSTFECPGWKWKSVSMDFITGLPRTLKGYTVIWVVVDRLTKSAHFIPGKSTYTASEVGAQRMLGPELVQTINVAIQKIRACMLTAQSKQKSYIDEHRKDIEFDVGDMVFLKVAPMKGVIRFEKKGKLSPLHDVFHISMLRKNPNLNPKSTVAVVATSHLDRYPTCPSIATRSTESIAIPLVVNYSVSIISHNDLIVYRRSKLEPYSSPFLFASFRLSLRVVFPVVSHHSRLSFIASSSIVAVDRLPLYPSVSESSEPCVRLRAEPSSHALAKHQHPSRMHKPTSAFKPHASRPYFQAVPEQFSASSRAEPL</sequence>
<evidence type="ECO:0000313" key="1">
    <source>
        <dbReference type="EMBL" id="TYK11135.1"/>
    </source>
</evidence>
<dbReference type="GO" id="GO:0003676">
    <property type="term" value="F:nucleic acid binding"/>
    <property type="evidence" value="ECO:0007669"/>
    <property type="project" value="InterPro"/>
</dbReference>
<name>A0A5D3CHW6_CUCMM</name>
<reference evidence="1 2" key="1">
    <citation type="submission" date="2019-08" db="EMBL/GenBank/DDBJ databases">
        <title>Draft genome sequences of two oriental melons (Cucumis melo L. var makuwa).</title>
        <authorList>
            <person name="Kwon S.-Y."/>
        </authorList>
    </citation>
    <scope>NUCLEOTIDE SEQUENCE [LARGE SCALE GENOMIC DNA]</scope>
    <source>
        <strain evidence="2">cv. Chang Bougi</strain>
        <tissue evidence="1">Leaf</tissue>
    </source>
</reference>
<dbReference type="SUPFAM" id="SSF53098">
    <property type="entry name" value="Ribonuclease H-like"/>
    <property type="match status" value="1"/>
</dbReference>